<dbReference type="InterPro" id="IPR002938">
    <property type="entry name" value="FAD-bd"/>
</dbReference>
<dbReference type="VEuPathDB" id="FungiDB:PV06_01194"/>
<dbReference type="EMBL" id="KN847332">
    <property type="protein sequence ID" value="KIW48624.1"/>
    <property type="molecule type" value="Genomic_DNA"/>
</dbReference>
<evidence type="ECO:0000256" key="1">
    <source>
        <dbReference type="ARBA" id="ARBA00001974"/>
    </source>
</evidence>
<evidence type="ECO:0000313" key="8">
    <source>
        <dbReference type="Proteomes" id="UP000053342"/>
    </source>
</evidence>
<dbReference type="GeneID" id="27353268"/>
<evidence type="ECO:0000259" key="6">
    <source>
        <dbReference type="Pfam" id="PF01494"/>
    </source>
</evidence>
<reference evidence="7 8" key="1">
    <citation type="submission" date="2015-01" db="EMBL/GenBank/DDBJ databases">
        <title>The Genome Sequence of Exophiala oligosperma CBS72588.</title>
        <authorList>
            <consortium name="The Broad Institute Genomics Platform"/>
            <person name="Cuomo C."/>
            <person name="de Hoog S."/>
            <person name="Gorbushina A."/>
            <person name="Stielow B."/>
            <person name="Teixiera M."/>
            <person name="Abouelleil A."/>
            <person name="Chapman S.B."/>
            <person name="Priest M."/>
            <person name="Young S.K."/>
            <person name="Wortman J."/>
            <person name="Nusbaum C."/>
            <person name="Birren B."/>
        </authorList>
    </citation>
    <scope>NUCLEOTIDE SEQUENCE [LARGE SCALE GENOMIC DNA]</scope>
    <source>
        <strain evidence="7 8">CBS 72588</strain>
    </source>
</reference>
<gene>
    <name evidence="7" type="ORF">PV06_01194</name>
</gene>
<organism evidence="7 8">
    <name type="scientific">Exophiala oligosperma</name>
    <dbReference type="NCBI Taxonomy" id="215243"/>
    <lineage>
        <taxon>Eukaryota</taxon>
        <taxon>Fungi</taxon>
        <taxon>Dikarya</taxon>
        <taxon>Ascomycota</taxon>
        <taxon>Pezizomycotina</taxon>
        <taxon>Eurotiomycetes</taxon>
        <taxon>Chaetothyriomycetidae</taxon>
        <taxon>Chaetothyriales</taxon>
        <taxon>Herpotrichiellaceae</taxon>
        <taxon>Exophiala</taxon>
    </lineage>
</organism>
<evidence type="ECO:0000256" key="2">
    <source>
        <dbReference type="ARBA" id="ARBA00022630"/>
    </source>
</evidence>
<dbReference type="RefSeq" id="XP_016268840.1">
    <property type="nucleotide sequence ID" value="XM_016401787.1"/>
</dbReference>
<dbReference type="Pfam" id="PF13450">
    <property type="entry name" value="NAD_binding_8"/>
    <property type="match status" value="1"/>
</dbReference>
<keyword evidence="2" id="KW-0285">Flavoprotein</keyword>
<evidence type="ECO:0000256" key="3">
    <source>
        <dbReference type="ARBA" id="ARBA00022827"/>
    </source>
</evidence>
<feature type="domain" description="FAD-binding" evidence="6">
    <location>
        <begin position="307"/>
        <end position="375"/>
    </location>
</feature>
<proteinExistence type="predicted"/>
<dbReference type="AlphaFoldDB" id="A0A0D2EL69"/>
<evidence type="ECO:0000256" key="5">
    <source>
        <dbReference type="ARBA" id="ARBA00023033"/>
    </source>
</evidence>
<sequence>MGNQEVIIIGAGVVGLTLAHGLKKEGIPFQIFERDESVSARGQGWAITIHWALPYLKQLLEPQVLQKIDGVQVDPAQGRQDKGNFLFLNLSNCETKFRIPPSDRRRVNREKLRAVLLEGVKDQVQWSKRLVGVEPAFAGQGIKALFADGTSSTGALLVGADGSNSAVRKFLRPDDYHNRQLPIRFVGTGVDMTEDQVRPLRSLDPLLFQGCHPDTSCFMWVSMLEVPEINGTAGTADERYRVQLNLSWPVKGPQDEVKATNGDRLQDMKMRAAPFAPVLRNAVESIPEGSTVLEIKLADWPCLKWDNHQGSVTLVGDAAHAMTMYRGEAANHGMLDAYHLSQALKEVHAEGRAQRDAIDRFEEEMRTRTSHAVQMSRQACFDAHDWSRLNESSAVLTKRAVTAQ</sequence>
<dbReference type="SUPFAM" id="SSF51905">
    <property type="entry name" value="FAD/NAD(P)-binding domain"/>
    <property type="match status" value="1"/>
</dbReference>
<protein>
    <recommendedName>
        <fullName evidence="6">FAD-binding domain-containing protein</fullName>
    </recommendedName>
</protein>
<keyword evidence="5" id="KW-0503">Monooxygenase</keyword>
<dbReference type="STRING" id="215243.A0A0D2EL69"/>
<dbReference type="Gene3D" id="3.50.50.60">
    <property type="entry name" value="FAD/NAD(P)-binding domain"/>
    <property type="match status" value="1"/>
</dbReference>
<dbReference type="GO" id="GO:0004497">
    <property type="term" value="F:monooxygenase activity"/>
    <property type="evidence" value="ECO:0007669"/>
    <property type="project" value="UniProtKB-KW"/>
</dbReference>
<keyword evidence="3" id="KW-0274">FAD</keyword>
<accession>A0A0D2EL69</accession>
<dbReference type="GO" id="GO:0071949">
    <property type="term" value="F:FAD binding"/>
    <property type="evidence" value="ECO:0007669"/>
    <property type="project" value="InterPro"/>
</dbReference>
<dbReference type="PANTHER" id="PTHR47178:SF1">
    <property type="entry name" value="FAD-BINDING DOMAIN-CONTAINING PROTEIN-RELATED"/>
    <property type="match status" value="1"/>
</dbReference>
<dbReference type="OrthoDB" id="47494at2759"/>
<dbReference type="InterPro" id="IPR036188">
    <property type="entry name" value="FAD/NAD-bd_sf"/>
</dbReference>
<dbReference type="PANTHER" id="PTHR47178">
    <property type="entry name" value="MONOOXYGENASE, FAD-BINDING"/>
    <property type="match status" value="1"/>
</dbReference>
<dbReference type="HOGENOM" id="CLU_009665_3_2_1"/>
<keyword evidence="8" id="KW-1185">Reference proteome</keyword>
<name>A0A0D2EL69_9EURO</name>
<dbReference type="Pfam" id="PF01494">
    <property type="entry name" value="FAD_binding_3"/>
    <property type="match status" value="1"/>
</dbReference>
<dbReference type="Proteomes" id="UP000053342">
    <property type="component" value="Unassembled WGS sequence"/>
</dbReference>
<evidence type="ECO:0000256" key="4">
    <source>
        <dbReference type="ARBA" id="ARBA00023002"/>
    </source>
</evidence>
<dbReference type="PRINTS" id="PR00420">
    <property type="entry name" value="RNGMNOXGNASE"/>
</dbReference>
<evidence type="ECO:0000313" key="7">
    <source>
        <dbReference type="EMBL" id="KIW48624.1"/>
    </source>
</evidence>
<keyword evidence="4" id="KW-0560">Oxidoreductase</keyword>
<comment type="cofactor">
    <cofactor evidence="1">
        <name>FAD</name>
        <dbReference type="ChEBI" id="CHEBI:57692"/>
    </cofactor>
</comment>